<evidence type="ECO:0000259" key="2">
    <source>
        <dbReference type="Pfam" id="PF08588"/>
    </source>
</evidence>
<name>A0ABQ0GJ05_9PEZI</name>
<keyword evidence="4" id="KW-1185">Reference proteome</keyword>
<feature type="compositionally biased region" description="Acidic residues" evidence="1">
    <location>
        <begin position="100"/>
        <end position="110"/>
    </location>
</feature>
<comment type="caution">
    <text evidence="3">The sequence shown here is derived from an EMBL/GenBank/DDBJ whole genome shotgun (WGS) entry which is preliminary data.</text>
</comment>
<protein>
    <submittedName>
        <fullName evidence="3">F-box domain containing protein</fullName>
    </submittedName>
</protein>
<evidence type="ECO:0000256" key="1">
    <source>
        <dbReference type="SAM" id="MobiDB-lite"/>
    </source>
</evidence>
<dbReference type="GeneID" id="98178696"/>
<feature type="compositionally biased region" description="Acidic residues" evidence="1">
    <location>
        <begin position="346"/>
        <end position="359"/>
    </location>
</feature>
<organism evidence="3 4">
    <name type="scientific">Madurella fahalii</name>
    <dbReference type="NCBI Taxonomy" id="1157608"/>
    <lineage>
        <taxon>Eukaryota</taxon>
        <taxon>Fungi</taxon>
        <taxon>Dikarya</taxon>
        <taxon>Ascomycota</taxon>
        <taxon>Pezizomycotina</taxon>
        <taxon>Sordariomycetes</taxon>
        <taxon>Sordariomycetidae</taxon>
        <taxon>Sordariales</taxon>
        <taxon>Sordariales incertae sedis</taxon>
        <taxon>Madurella</taxon>
    </lineage>
</organism>
<evidence type="ECO:0000313" key="4">
    <source>
        <dbReference type="Proteomes" id="UP001628179"/>
    </source>
</evidence>
<dbReference type="RefSeq" id="XP_070919474.1">
    <property type="nucleotide sequence ID" value="XM_071063373.1"/>
</dbReference>
<dbReference type="EMBL" id="BAAFSV010000004">
    <property type="protein sequence ID" value="GAB1317743.1"/>
    <property type="molecule type" value="Genomic_DNA"/>
</dbReference>
<feature type="region of interest" description="Disordered" evidence="1">
    <location>
        <begin position="83"/>
        <end position="122"/>
    </location>
</feature>
<feature type="domain" description="Domain of unknown function at the cortex 1" evidence="2">
    <location>
        <begin position="7"/>
        <end position="305"/>
    </location>
</feature>
<feature type="compositionally biased region" description="Basic and acidic residues" evidence="1">
    <location>
        <begin position="360"/>
        <end position="370"/>
    </location>
</feature>
<reference evidence="3 4" key="1">
    <citation type="submission" date="2024-09" db="EMBL/GenBank/DDBJ databases">
        <title>Itraconazole resistance in Madurella fahalii resulting from another homologue of gene encoding cytochrome P450 14-alpha sterol demethylase (CYP51).</title>
        <authorList>
            <person name="Yoshioka I."/>
            <person name="Fahal A.H."/>
            <person name="Kaneko S."/>
            <person name="Yaguchi T."/>
        </authorList>
    </citation>
    <scope>NUCLEOTIDE SEQUENCE [LARGE SCALE GENOMIC DNA]</scope>
    <source>
        <strain evidence="3 4">IFM 68171</strain>
    </source>
</reference>
<dbReference type="InterPro" id="IPR013897">
    <property type="entry name" value="Duc1"/>
</dbReference>
<feature type="region of interest" description="Disordered" evidence="1">
    <location>
        <begin position="327"/>
        <end position="389"/>
    </location>
</feature>
<proteinExistence type="predicted"/>
<gene>
    <name evidence="3" type="ORF">MFIFM68171_07953</name>
</gene>
<dbReference type="PANTHER" id="PTHR34826">
    <property type="entry name" value="UPF0590 PROTEIN C409.17C"/>
    <property type="match status" value="1"/>
</dbReference>
<dbReference type="PANTHER" id="PTHR34826:SF2">
    <property type="entry name" value="UPF0590 PROTEIN C409.17C"/>
    <property type="match status" value="1"/>
</dbReference>
<dbReference type="Pfam" id="PF08588">
    <property type="entry name" value="Duc1"/>
    <property type="match status" value="1"/>
</dbReference>
<sequence length="389" mass="43179">MASKYLIRVTAGPSYDISTHVQVPVNQAQPVEISSDLLDASLNVRVHNYRGLPRDAPETSVYFEREPHKYNGDQYSIALRFRLKDPSGGGEGEGERNVDGDEDGDGDGTEDGQRKGKRGVSAADLQFGNDFDHPIRDRLPPGFNTALNIVKWWIDPGLDGDAYADVPHLYGPALSSFNAVHVGEGENDPEKGGLWFEEGGDEDGMAWRDGIGAPSDAKARMKWALRQDSKEKWVWEYGRTYGVDFFNPYIDFNEFALRLPGFNLPIIKYWDGQGLRHRRKRSHQLRYVLRNRSTGQVYLVVLFTLHLAEDVNENGSLKPEALQALTHASGGQGKGEPLPDVKSESESGDDVVDVEETGFEEERSLNEAGRKLSGVDLDGKAPTSDDDID</sequence>
<dbReference type="Proteomes" id="UP001628179">
    <property type="component" value="Unassembled WGS sequence"/>
</dbReference>
<accession>A0ABQ0GJ05</accession>
<evidence type="ECO:0000313" key="3">
    <source>
        <dbReference type="EMBL" id="GAB1317743.1"/>
    </source>
</evidence>